<proteinExistence type="predicted"/>
<organism evidence="1 2">
    <name type="scientific">Dryococelus australis</name>
    <dbReference type="NCBI Taxonomy" id="614101"/>
    <lineage>
        <taxon>Eukaryota</taxon>
        <taxon>Metazoa</taxon>
        <taxon>Ecdysozoa</taxon>
        <taxon>Arthropoda</taxon>
        <taxon>Hexapoda</taxon>
        <taxon>Insecta</taxon>
        <taxon>Pterygota</taxon>
        <taxon>Neoptera</taxon>
        <taxon>Polyneoptera</taxon>
        <taxon>Phasmatodea</taxon>
        <taxon>Verophasmatodea</taxon>
        <taxon>Anareolatae</taxon>
        <taxon>Phasmatidae</taxon>
        <taxon>Eurycanthinae</taxon>
        <taxon>Dryococelus</taxon>
    </lineage>
</organism>
<evidence type="ECO:0000313" key="1">
    <source>
        <dbReference type="EMBL" id="KAJ8876610.1"/>
    </source>
</evidence>
<dbReference type="EMBL" id="JARBHB010000008">
    <property type="protein sequence ID" value="KAJ8876610.1"/>
    <property type="molecule type" value="Genomic_DNA"/>
</dbReference>
<reference evidence="1 2" key="1">
    <citation type="submission" date="2023-02" db="EMBL/GenBank/DDBJ databases">
        <title>LHISI_Scaffold_Assembly.</title>
        <authorList>
            <person name="Stuart O.P."/>
            <person name="Cleave R."/>
            <person name="Magrath M.J.L."/>
            <person name="Mikheyev A.S."/>
        </authorList>
    </citation>
    <scope>NUCLEOTIDE SEQUENCE [LARGE SCALE GENOMIC DNA]</scope>
    <source>
        <strain evidence="1">Daus_M_001</strain>
        <tissue evidence="1">Leg muscle</tissue>
    </source>
</reference>
<protein>
    <submittedName>
        <fullName evidence="1">Uncharacterized protein</fullName>
    </submittedName>
</protein>
<feature type="non-terminal residue" evidence="1">
    <location>
        <position position="158"/>
    </location>
</feature>
<dbReference type="Proteomes" id="UP001159363">
    <property type="component" value="Chromosome 7"/>
</dbReference>
<name>A0ABQ9GX65_9NEOP</name>
<comment type="caution">
    <text evidence="1">The sequence shown here is derived from an EMBL/GenBank/DDBJ whole genome shotgun (WGS) entry which is preliminary data.</text>
</comment>
<gene>
    <name evidence="1" type="ORF">PR048_021055</name>
</gene>
<keyword evidence="2" id="KW-1185">Reference proteome</keyword>
<accession>A0ABQ9GX65</accession>
<evidence type="ECO:0000313" key="2">
    <source>
        <dbReference type="Proteomes" id="UP001159363"/>
    </source>
</evidence>
<sequence>MALAERYNKTSMYRVRCLISEAKIIKWYWHECIYTAVYLGNRLLTNTNIIKKNTICYICRQETNCLKSQNIYKYNFLRIPEECRAYSLDAQTWKLNYNTSFDNIMGAYVDTDWAADIDRKSTTGILIIRVFGNALMWKSQTQKVVSRASTHGEYDTLA</sequence>